<protein>
    <submittedName>
        <fullName evidence="1">Uncharacterized protein</fullName>
    </submittedName>
</protein>
<name>A0ABX8NF85_9PSED</name>
<organism evidence="1 2">
    <name type="scientific">Pseudomonas maumuensis</name>
    <dbReference type="NCBI Taxonomy" id="2842354"/>
    <lineage>
        <taxon>Bacteria</taxon>
        <taxon>Pseudomonadati</taxon>
        <taxon>Pseudomonadota</taxon>
        <taxon>Gammaproteobacteria</taxon>
        <taxon>Pseudomonadales</taxon>
        <taxon>Pseudomonadaceae</taxon>
        <taxon>Pseudomonas</taxon>
    </lineage>
</organism>
<keyword evidence="2" id="KW-1185">Reference proteome</keyword>
<dbReference type="EMBL" id="CP077077">
    <property type="protein sequence ID" value="QXH54659.1"/>
    <property type="molecule type" value="Genomic_DNA"/>
</dbReference>
<sequence length="98" mass="10928">MPAMRRAGGARSYRRCKGCGGHLEACSSPSRTYAGTFYLVIEDVEGYYAKVREQADIAWPLQDTTYGSCEFGVRDCNGYYLAFSQRHIEAVQAERVAS</sequence>
<gene>
    <name evidence="1" type="ORF">KSS90_14930</name>
</gene>
<evidence type="ECO:0000313" key="2">
    <source>
        <dbReference type="Proteomes" id="UP000824010"/>
    </source>
</evidence>
<evidence type="ECO:0000313" key="1">
    <source>
        <dbReference type="EMBL" id="QXH54659.1"/>
    </source>
</evidence>
<reference evidence="1 2" key="1">
    <citation type="journal article" date="2021" name="Microorganisms">
        <title>The Ever-Expanding Pseudomonas Genus: Description of 43 New Species and Partition of the Pseudomonas putida Group.</title>
        <authorList>
            <person name="Girard L."/>
            <person name="Lood C."/>
            <person name="Hofte M."/>
            <person name="Vandamme P."/>
            <person name="Rokni-Zadeh H."/>
            <person name="van Noort V."/>
            <person name="Lavigne R."/>
            <person name="De Mot R."/>
        </authorList>
    </citation>
    <scope>NUCLEOTIDE SEQUENCE [LARGE SCALE GENOMIC DNA]</scope>
    <source>
        <strain evidence="1 2">COW77</strain>
    </source>
</reference>
<accession>A0ABX8NF85</accession>
<proteinExistence type="predicted"/>
<dbReference type="Proteomes" id="UP000824010">
    <property type="component" value="Chromosome"/>
</dbReference>